<dbReference type="Proteomes" id="UP000242733">
    <property type="component" value="Unassembled WGS sequence"/>
</dbReference>
<dbReference type="InterPro" id="IPR012902">
    <property type="entry name" value="N_methyl_site"/>
</dbReference>
<dbReference type="PROSITE" id="PS00409">
    <property type="entry name" value="PROKAR_NTER_METHYL"/>
    <property type="match status" value="1"/>
</dbReference>
<dbReference type="AlphaFoldDB" id="A0A2G6JAV8"/>
<dbReference type="InterPro" id="IPR045584">
    <property type="entry name" value="Pilin-like"/>
</dbReference>
<evidence type="ECO:0008006" key="4">
    <source>
        <dbReference type="Google" id="ProtNLM"/>
    </source>
</evidence>
<feature type="transmembrane region" description="Helical" evidence="1">
    <location>
        <begin position="7"/>
        <end position="31"/>
    </location>
</feature>
<evidence type="ECO:0000313" key="2">
    <source>
        <dbReference type="EMBL" id="PIE20547.1"/>
    </source>
</evidence>
<name>A0A2G6JAV8_NEPCE</name>
<organism evidence="2 3">
    <name type="scientific">Neptuniibacter caesariensis</name>
    <dbReference type="NCBI Taxonomy" id="207954"/>
    <lineage>
        <taxon>Bacteria</taxon>
        <taxon>Pseudomonadati</taxon>
        <taxon>Pseudomonadota</taxon>
        <taxon>Gammaproteobacteria</taxon>
        <taxon>Oceanospirillales</taxon>
        <taxon>Oceanospirillaceae</taxon>
        <taxon>Neptuniibacter</taxon>
    </lineage>
</organism>
<dbReference type="Gene3D" id="3.30.700.10">
    <property type="entry name" value="Glycoprotein, Type 4 Pilin"/>
    <property type="match status" value="1"/>
</dbReference>
<dbReference type="NCBIfam" id="TIGR02532">
    <property type="entry name" value="IV_pilin_GFxxxE"/>
    <property type="match status" value="1"/>
</dbReference>
<gene>
    <name evidence="2" type="ORF">CSA61_01270</name>
</gene>
<dbReference type="Pfam" id="PF07963">
    <property type="entry name" value="N_methyl"/>
    <property type="match status" value="1"/>
</dbReference>
<proteinExistence type="predicted"/>
<keyword evidence="1" id="KW-1133">Transmembrane helix</keyword>
<accession>A0A2G6JAV8</accession>
<dbReference type="SUPFAM" id="SSF54523">
    <property type="entry name" value="Pili subunits"/>
    <property type="match status" value="1"/>
</dbReference>
<dbReference type="EMBL" id="PDSG01000005">
    <property type="protein sequence ID" value="PIE20547.1"/>
    <property type="molecule type" value="Genomic_DNA"/>
</dbReference>
<comment type="caution">
    <text evidence="2">The sequence shown here is derived from an EMBL/GenBank/DDBJ whole genome shotgun (WGS) entry which is preliminary data.</text>
</comment>
<evidence type="ECO:0000313" key="3">
    <source>
        <dbReference type="Proteomes" id="UP000242733"/>
    </source>
</evidence>
<reference evidence="2 3" key="1">
    <citation type="submission" date="2017-10" db="EMBL/GenBank/DDBJ databases">
        <title>Novel microbial diversity and functional potential in the marine mammal oral microbiome.</title>
        <authorList>
            <person name="Dudek N.K."/>
            <person name="Sun C.L."/>
            <person name="Burstein D."/>
            <person name="Kantor R.S."/>
            <person name="Aliaga Goltsman D.S."/>
            <person name="Bik E.M."/>
            <person name="Thomas B.C."/>
            <person name="Banfield J.F."/>
            <person name="Relman D.A."/>
        </authorList>
    </citation>
    <scope>NUCLEOTIDE SEQUENCE [LARGE SCALE GENOMIC DNA]</scope>
    <source>
        <strain evidence="2">DOLJORAL78_49_30</strain>
    </source>
</reference>
<keyword evidence="1" id="KW-0812">Transmembrane</keyword>
<sequence>MRAHQAGFTLVELIIVITLLGIISLVTVGFITSTMQGYADLTRRDQLSSAARVAVERMAREVRNALPNSIRVNADGSCLEFIPALAASRYISVPLLSASNAFSSAPFAVEPAQGRIAVYPIDSNRIDETAVGADDAARTAAQNPIYDVDSWSIISPRMSAGNVLEAASGDVSVQLTGSHRFPADSPSKRYFIVDEPVSFCIVTTDLYRFQGQAGSAYSFAVDQPDGAVLFANLSEPQKALLASDLISPTGSQPFRYEDATLQRNGIVLFDLLVQDQVLSVADPTQESIRVQFEVQVKNVP</sequence>
<evidence type="ECO:0000256" key="1">
    <source>
        <dbReference type="SAM" id="Phobius"/>
    </source>
</evidence>
<protein>
    <recommendedName>
        <fullName evidence="4">MSHA biogenesis protein MshO</fullName>
    </recommendedName>
</protein>
<keyword evidence="1" id="KW-0472">Membrane</keyword>